<dbReference type="Pfam" id="PF25917">
    <property type="entry name" value="BSH_RND"/>
    <property type="match status" value="1"/>
</dbReference>
<feature type="coiled-coil region" evidence="3">
    <location>
        <begin position="141"/>
        <end position="171"/>
    </location>
</feature>
<dbReference type="STRING" id="54915.ADS79_17075"/>
<dbReference type="Proteomes" id="UP000036834">
    <property type="component" value="Unassembled WGS sequence"/>
</dbReference>
<evidence type="ECO:0000256" key="4">
    <source>
        <dbReference type="SAM" id="MobiDB-lite"/>
    </source>
</evidence>
<evidence type="ECO:0000313" key="7">
    <source>
        <dbReference type="EMBL" id="GED69948.1"/>
    </source>
</evidence>
<evidence type="ECO:0000256" key="3">
    <source>
        <dbReference type="SAM" id="Coils"/>
    </source>
</evidence>
<organism evidence="8 9">
    <name type="scientific">Brevibacillus reuszeri</name>
    <dbReference type="NCBI Taxonomy" id="54915"/>
    <lineage>
        <taxon>Bacteria</taxon>
        <taxon>Bacillati</taxon>
        <taxon>Bacillota</taxon>
        <taxon>Bacilli</taxon>
        <taxon>Bacillales</taxon>
        <taxon>Paenibacillaceae</taxon>
        <taxon>Brevibacillus</taxon>
    </lineage>
</organism>
<dbReference type="PANTHER" id="PTHR32347">
    <property type="entry name" value="EFFLUX SYSTEM COMPONENT YKNX-RELATED"/>
    <property type="match status" value="1"/>
</dbReference>
<reference evidence="7 10" key="3">
    <citation type="submission" date="2019-06" db="EMBL/GenBank/DDBJ databases">
        <title>Whole genome shotgun sequence of Brevibacillus reuszeri NBRC 15719.</title>
        <authorList>
            <person name="Hosoyama A."/>
            <person name="Uohara A."/>
            <person name="Ohji S."/>
            <person name="Ichikawa N."/>
        </authorList>
    </citation>
    <scope>NUCLEOTIDE SEQUENCE [LARGE SCALE GENOMIC DNA]</scope>
    <source>
        <strain evidence="7 10">NBRC 15719</strain>
    </source>
</reference>
<sequence length="389" mass="42917">MKKNITIIVSMIVVLTIGGFGLLLDGKDAVSLAMQQKGSILTAEQINVSFQQVGGKVTDVRVQEEMEVKKGDVMIQLDPTDINLQIAKVTSDIQSTEIKISQMQDSIRIGQQKVKTQESQTALGIRSAQTAESKILEGTRKEDLEKQRLAVDTARESLKNAQTNYDRIQSLYESGAVAKSALESANLQLISAQNTQKQQDETYQQMSRGAQQQDKDQARQSTEKAMLGLEMIAQSKAELQNSAMGIDLLTKSREVLQIQLESLLVQKDRLTLRAPLDGKIVKVIPKTGENVSAGAPVILLQTNQIYYDFYVDETRAAKLTVGDSIAGHVLALDQNLKGTITFITAAPQFASLRMSREKGQSDLNTFQIRVYLERTKNILPGMTIEVSVE</sequence>
<keyword evidence="5" id="KW-1133">Transmembrane helix</keyword>
<comment type="subcellular location">
    <subcellularLocation>
        <location evidence="1">Cell envelope</location>
    </subcellularLocation>
</comment>
<reference evidence="9" key="1">
    <citation type="submission" date="2015-07" db="EMBL/GenBank/DDBJ databases">
        <title>Genome sequencing project for genomic taxonomy and phylogenomics of Bacillus-like bacteria.</title>
        <authorList>
            <person name="Liu B."/>
            <person name="Wang J."/>
            <person name="Zhu Y."/>
            <person name="Liu G."/>
            <person name="Chen Q."/>
            <person name="Chen Z."/>
            <person name="Lan J."/>
            <person name="Che J."/>
            <person name="Ge C."/>
            <person name="Shi H."/>
            <person name="Pan Z."/>
            <person name="Liu X."/>
        </authorList>
    </citation>
    <scope>NUCLEOTIDE SEQUENCE [LARGE SCALE GENOMIC DNA]</scope>
    <source>
        <strain evidence="9">DSM 9887</strain>
    </source>
</reference>
<gene>
    <name evidence="8" type="ORF">ADS79_17075</name>
    <name evidence="7" type="ORF">BRE01_36500</name>
</gene>
<dbReference type="EMBL" id="BJON01000014">
    <property type="protein sequence ID" value="GED69948.1"/>
    <property type="molecule type" value="Genomic_DNA"/>
</dbReference>
<dbReference type="RefSeq" id="WP_049739613.1">
    <property type="nucleotide sequence ID" value="NZ_BJON01000014.1"/>
</dbReference>
<dbReference type="AlphaFoldDB" id="A0A0K9YPK9"/>
<comment type="caution">
    <text evidence="8">The sequence shown here is derived from an EMBL/GenBank/DDBJ whole genome shotgun (WGS) entry which is preliminary data.</text>
</comment>
<reference evidence="8" key="2">
    <citation type="submission" date="2015-07" db="EMBL/GenBank/DDBJ databases">
        <title>MeaNS - Measles Nucleotide Surveillance Program.</title>
        <authorList>
            <person name="Tran T."/>
            <person name="Druce J."/>
        </authorList>
    </citation>
    <scope>NUCLEOTIDE SEQUENCE</scope>
    <source>
        <strain evidence="8">DSM 9887</strain>
    </source>
</reference>
<feature type="domain" description="Multidrug resistance protein MdtA-like barrel-sandwich hybrid" evidence="6">
    <location>
        <begin position="51"/>
        <end position="296"/>
    </location>
</feature>
<keyword evidence="10" id="KW-1185">Reference proteome</keyword>
<dbReference type="GO" id="GO:0030313">
    <property type="term" value="C:cell envelope"/>
    <property type="evidence" value="ECO:0007669"/>
    <property type="project" value="UniProtKB-SubCell"/>
</dbReference>
<evidence type="ECO:0000259" key="6">
    <source>
        <dbReference type="Pfam" id="PF25917"/>
    </source>
</evidence>
<feature type="region of interest" description="Disordered" evidence="4">
    <location>
        <begin position="198"/>
        <end position="222"/>
    </location>
</feature>
<dbReference type="Gene3D" id="2.40.30.170">
    <property type="match status" value="1"/>
</dbReference>
<keyword evidence="2 3" id="KW-0175">Coiled coil</keyword>
<dbReference type="InterPro" id="IPR050465">
    <property type="entry name" value="UPF0194_transport"/>
</dbReference>
<evidence type="ECO:0000256" key="1">
    <source>
        <dbReference type="ARBA" id="ARBA00004196"/>
    </source>
</evidence>
<accession>A0A0K9YPK9</accession>
<dbReference type="InterPro" id="IPR058625">
    <property type="entry name" value="MdtA-like_BSH"/>
</dbReference>
<evidence type="ECO:0000313" key="8">
    <source>
        <dbReference type="EMBL" id="KNB70611.1"/>
    </source>
</evidence>
<dbReference type="PANTHER" id="PTHR32347:SF23">
    <property type="entry name" value="BLL5650 PROTEIN"/>
    <property type="match status" value="1"/>
</dbReference>
<keyword evidence="5" id="KW-0812">Transmembrane</keyword>
<dbReference type="Proteomes" id="UP000319578">
    <property type="component" value="Unassembled WGS sequence"/>
</dbReference>
<protein>
    <recommendedName>
        <fullName evidence="6">Multidrug resistance protein MdtA-like barrel-sandwich hybrid domain-containing protein</fullName>
    </recommendedName>
</protein>
<dbReference type="EMBL" id="LGIQ01000009">
    <property type="protein sequence ID" value="KNB70611.1"/>
    <property type="molecule type" value="Genomic_DNA"/>
</dbReference>
<dbReference type="OrthoDB" id="1634554at2"/>
<dbReference type="PATRIC" id="fig|54915.3.peg.2482"/>
<evidence type="ECO:0000256" key="2">
    <source>
        <dbReference type="ARBA" id="ARBA00023054"/>
    </source>
</evidence>
<name>A0A0K9YPK9_9BACL</name>
<feature type="transmembrane region" description="Helical" evidence="5">
    <location>
        <begin position="7"/>
        <end position="24"/>
    </location>
</feature>
<feature type="compositionally biased region" description="Basic and acidic residues" evidence="4">
    <location>
        <begin position="213"/>
        <end position="222"/>
    </location>
</feature>
<evidence type="ECO:0000313" key="10">
    <source>
        <dbReference type="Proteomes" id="UP000319578"/>
    </source>
</evidence>
<evidence type="ECO:0000313" key="9">
    <source>
        <dbReference type="Proteomes" id="UP000036834"/>
    </source>
</evidence>
<dbReference type="Gene3D" id="2.40.50.100">
    <property type="match status" value="1"/>
</dbReference>
<proteinExistence type="predicted"/>
<feature type="compositionally biased region" description="Polar residues" evidence="4">
    <location>
        <begin position="198"/>
        <end position="212"/>
    </location>
</feature>
<keyword evidence="5" id="KW-0472">Membrane</keyword>
<evidence type="ECO:0000256" key="5">
    <source>
        <dbReference type="SAM" id="Phobius"/>
    </source>
</evidence>